<dbReference type="EMBL" id="BBMN01000011">
    <property type="protein sequence ID" value="GAL06512.1"/>
    <property type="molecule type" value="Genomic_DNA"/>
</dbReference>
<reference evidence="1 2" key="1">
    <citation type="journal article" date="2014" name="Genome Announc.">
        <title>Draft Genome Sequences of Two Vibrionaceae Species, Vibrio ponticus C121 and Photobacterium aphoticum C119, Isolated as Coral Reef Microbiota.</title>
        <authorList>
            <person name="Al-saari N."/>
            <person name="Meirelles P.M."/>
            <person name="Mino S."/>
            <person name="Suda W."/>
            <person name="Oshima K."/>
            <person name="Hattori M."/>
            <person name="Ohkuma M."/>
            <person name="Thompson F.L."/>
            <person name="Gomez-Gil B."/>
            <person name="Sawabe T."/>
            <person name="Sawabe T."/>
        </authorList>
    </citation>
    <scope>NUCLEOTIDE SEQUENCE [LARGE SCALE GENOMIC DNA]</scope>
    <source>
        <strain evidence="1 2">JCM 19237</strain>
    </source>
</reference>
<sequence>MLHNHSKHCLRASYAIKSEGSLAHCRRAAPHATLITPQDVNCIAAEYENE</sequence>
<organism evidence="1 2">
    <name type="scientific">Photobacterium aphoticum</name>
    <dbReference type="NCBI Taxonomy" id="754436"/>
    <lineage>
        <taxon>Bacteria</taxon>
        <taxon>Pseudomonadati</taxon>
        <taxon>Pseudomonadota</taxon>
        <taxon>Gammaproteobacteria</taxon>
        <taxon>Vibrionales</taxon>
        <taxon>Vibrionaceae</taxon>
        <taxon>Photobacterium</taxon>
    </lineage>
</organism>
<evidence type="ECO:0000313" key="2">
    <source>
        <dbReference type="Proteomes" id="UP000029227"/>
    </source>
</evidence>
<comment type="caution">
    <text evidence="1">The sequence shown here is derived from an EMBL/GenBank/DDBJ whole genome shotgun (WGS) entry which is preliminary data.</text>
</comment>
<accession>A0A090RG49</accession>
<proteinExistence type="predicted"/>
<protein>
    <submittedName>
        <fullName evidence="1">Uncharacterized protein</fullName>
    </submittedName>
</protein>
<evidence type="ECO:0000313" key="1">
    <source>
        <dbReference type="EMBL" id="GAL06512.1"/>
    </source>
</evidence>
<name>A0A090RG49_9GAMM</name>
<dbReference type="AlphaFoldDB" id="A0A090RG49"/>
<dbReference type="STRING" id="754436.JCM19237_2603"/>
<dbReference type="Proteomes" id="UP000029227">
    <property type="component" value="Unassembled WGS sequence"/>
</dbReference>
<gene>
    <name evidence="1" type="ORF">JCM19237_2603</name>
</gene>